<evidence type="ECO:0000256" key="2">
    <source>
        <dbReference type="ARBA" id="ARBA00011738"/>
    </source>
</evidence>
<dbReference type="GO" id="GO:0048046">
    <property type="term" value="C:apoplast"/>
    <property type="evidence" value="ECO:0007669"/>
    <property type="project" value="UniProtKB-SubCell"/>
</dbReference>
<comment type="similarity">
    <text evidence="1 4">Belongs to the plant dirigent protein family.</text>
</comment>
<feature type="signal peptide" evidence="4">
    <location>
        <begin position="1"/>
        <end position="22"/>
    </location>
</feature>
<evidence type="ECO:0000313" key="5">
    <source>
        <dbReference type="EMBL" id="KAL2477090.1"/>
    </source>
</evidence>
<dbReference type="Pfam" id="PF03018">
    <property type="entry name" value="Dirigent"/>
    <property type="match status" value="1"/>
</dbReference>
<name>A0ABD1QLI1_9LAMI</name>
<keyword evidence="3 4" id="KW-0964">Secreted</keyword>
<comment type="function">
    <text evidence="4">Dirigent proteins impart stereoselectivity on the phenoxy radical-coupling reaction, yielding optically active lignans from two molecules of coniferyl alcohol in the biosynthesis of lignans, flavonolignans, and alkaloids and thus plays a central role in plant secondary metabolism.</text>
</comment>
<protein>
    <recommendedName>
        <fullName evidence="4">Dirigent protein</fullName>
    </recommendedName>
</protein>
<organism evidence="5 6">
    <name type="scientific">Forsythia ovata</name>
    <dbReference type="NCBI Taxonomy" id="205694"/>
    <lineage>
        <taxon>Eukaryota</taxon>
        <taxon>Viridiplantae</taxon>
        <taxon>Streptophyta</taxon>
        <taxon>Embryophyta</taxon>
        <taxon>Tracheophyta</taxon>
        <taxon>Spermatophyta</taxon>
        <taxon>Magnoliopsida</taxon>
        <taxon>eudicotyledons</taxon>
        <taxon>Gunneridae</taxon>
        <taxon>Pentapetalae</taxon>
        <taxon>asterids</taxon>
        <taxon>lamiids</taxon>
        <taxon>Lamiales</taxon>
        <taxon>Oleaceae</taxon>
        <taxon>Forsythieae</taxon>
        <taxon>Forsythia</taxon>
    </lineage>
</organism>
<evidence type="ECO:0000256" key="3">
    <source>
        <dbReference type="ARBA" id="ARBA00022525"/>
    </source>
</evidence>
<evidence type="ECO:0000256" key="1">
    <source>
        <dbReference type="ARBA" id="ARBA00010746"/>
    </source>
</evidence>
<comment type="subcellular location">
    <subcellularLocation>
        <location evidence="4">Secreted</location>
        <location evidence="4">Extracellular space</location>
        <location evidence="4">Apoplast</location>
    </subcellularLocation>
</comment>
<reference evidence="6" key="1">
    <citation type="submission" date="2024-07" db="EMBL/GenBank/DDBJ databases">
        <title>Two chromosome-level genome assemblies of Korean endemic species Abeliophyllum distichum and Forsythia ovata (Oleaceae).</title>
        <authorList>
            <person name="Jang H."/>
        </authorList>
    </citation>
    <scope>NUCLEOTIDE SEQUENCE [LARGE SCALE GENOMIC DNA]</scope>
</reference>
<comment type="subunit">
    <text evidence="2 4">Homodimer.</text>
</comment>
<dbReference type="AlphaFoldDB" id="A0ABD1QLI1"/>
<proteinExistence type="inferred from homology"/>
<comment type="caution">
    <text evidence="5">The sequence shown here is derived from an EMBL/GenBank/DDBJ whole genome shotgun (WGS) entry which is preliminary data.</text>
</comment>
<gene>
    <name evidence="5" type="ORF">Fot_46104</name>
</gene>
<dbReference type="InterPro" id="IPR004265">
    <property type="entry name" value="Dirigent"/>
</dbReference>
<dbReference type="InterPro" id="IPR044859">
    <property type="entry name" value="Allene_oxi_cyc_Dirigent"/>
</dbReference>
<sequence>MEKHYIILMVCSIFVIPQCSNGIAQDPKSVKKWFKDLHHAKEKLTEFHFYLHDIVSGKNPTNIRVAMANATAQSSTYFGLIAVMDDVLTEGPEPDSKIVGRAPGIFGSSSLEEIGLHMTFNIVFTEGKYKNSTLAVSGYNPFQNQYRELPIVGGSGAFRLARGVATLHTVWYNDTSGDALVEYHVMVLHY</sequence>
<dbReference type="EMBL" id="JBFOLJ010000014">
    <property type="protein sequence ID" value="KAL2477090.1"/>
    <property type="molecule type" value="Genomic_DNA"/>
</dbReference>
<dbReference type="Proteomes" id="UP001604277">
    <property type="component" value="Unassembled WGS sequence"/>
</dbReference>
<evidence type="ECO:0000313" key="6">
    <source>
        <dbReference type="Proteomes" id="UP001604277"/>
    </source>
</evidence>
<keyword evidence="4" id="KW-0732">Signal</keyword>
<keyword evidence="6" id="KW-1185">Reference proteome</keyword>
<dbReference type="PANTHER" id="PTHR21495">
    <property type="entry name" value="NUCLEOPORIN-RELATED"/>
    <property type="match status" value="1"/>
</dbReference>
<feature type="chain" id="PRO_5044534975" description="Dirigent protein" evidence="4">
    <location>
        <begin position="23"/>
        <end position="190"/>
    </location>
</feature>
<dbReference type="Gene3D" id="2.40.480.10">
    <property type="entry name" value="Allene oxide cyclase-like"/>
    <property type="match status" value="1"/>
</dbReference>
<accession>A0ABD1QLI1</accession>
<evidence type="ECO:0000256" key="4">
    <source>
        <dbReference type="RuleBase" id="RU363099"/>
    </source>
</evidence>
<dbReference type="GO" id="GO:0009699">
    <property type="term" value="P:phenylpropanoid biosynthetic process"/>
    <property type="evidence" value="ECO:0007669"/>
    <property type="project" value="UniProtKB-ARBA"/>
</dbReference>
<keyword evidence="4" id="KW-0052">Apoplast</keyword>